<dbReference type="PANTHER" id="PTHR42695">
    <property type="entry name" value="GLUTAMINE AMIDOTRANSFERASE YLR126C-RELATED"/>
    <property type="match status" value="1"/>
</dbReference>
<feature type="domain" description="Glutamine amidotransferase" evidence="1">
    <location>
        <begin position="76"/>
        <end position="188"/>
    </location>
</feature>
<accession>A0A8J3AA54</accession>
<dbReference type="PROSITE" id="PS51273">
    <property type="entry name" value="GATASE_TYPE_1"/>
    <property type="match status" value="1"/>
</dbReference>
<dbReference type="Gene3D" id="3.40.50.880">
    <property type="match status" value="1"/>
</dbReference>
<proteinExistence type="predicted"/>
<protein>
    <submittedName>
        <fullName evidence="2">GMP synthase</fullName>
    </submittedName>
</protein>
<keyword evidence="3" id="KW-1185">Reference proteome</keyword>
<dbReference type="AlphaFoldDB" id="A0A8J3AA54"/>
<dbReference type="EMBL" id="BMHA01000011">
    <property type="protein sequence ID" value="GGI08250.1"/>
    <property type="molecule type" value="Genomic_DNA"/>
</dbReference>
<sequence>MHIGLLACDHVADDLVAIAGDYADMFERLFARHAPELSFVRHDVVGGDPLPDPASADGWLVTGSRHGVHDQGVTWIDELADFVRRADAQDAPMVGICFGHQLFASALGGEVQRAGQGWGVGVHEASVEHPTDWMQPASSAYRLLVSHQDQVVRLPEGATRVATSRHAPVAAFQRDNVLGFQGHPEFTPPYAEALLSERVERIGAPVVEAARASLDTTTDHPIVARWIARFFTAYA</sequence>
<name>A0A8J3AA54_9ACTN</name>
<dbReference type="OrthoDB" id="5196541at2"/>
<dbReference type="InterPro" id="IPR029062">
    <property type="entry name" value="Class_I_gatase-like"/>
</dbReference>
<reference evidence="2" key="2">
    <citation type="submission" date="2020-09" db="EMBL/GenBank/DDBJ databases">
        <authorList>
            <person name="Sun Q."/>
            <person name="Zhou Y."/>
        </authorList>
    </citation>
    <scope>NUCLEOTIDE SEQUENCE</scope>
    <source>
        <strain evidence="2">CGMCC 1.14988</strain>
    </source>
</reference>
<dbReference type="CDD" id="cd01741">
    <property type="entry name" value="GATase1_1"/>
    <property type="match status" value="1"/>
</dbReference>
<dbReference type="PANTHER" id="PTHR42695:SF5">
    <property type="entry name" value="GLUTAMINE AMIDOTRANSFERASE YLR126C-RELATED"/>
    <property type="match status" value="1"/>
</dbReference>
<evidence type="ECO:0000313" key="2">
    <source>
        <dbReference type="EMBL" id="GGI08250.1"/>
    </source>
</evidence>
<evidence type="ECO:0000259" key="1">
    <source>
        <dbReference type="Pfam" id="PF00117"/>
    </source>
</evidence>
<dbReference type="Proteomes" id="UP000650511">
    <property type="component" value="Unassembled WGS sequence"/>
</dbReference>
<dbReference type="RefSeq" id="WP_130650072.1">
    <property type="nucleotide sequence ID" value="NZ_BMHA01000011.1"/>
</dbReference>
<dbReference type="Pfam" id="PF00117">
    <property type="entry name" value="GATase"/>
    <property type="match status" value="1"/>
</dbReference>
<organism evidence="2 3">
    <name type="scientific">Egicoccus halophilus</name>
    <dbReference type="NCBI Taxonomy" id="1670830"/>
    <lineage>
        <taxon>Bacteria</taxon>
        <taxon>Bacillati</taxon>
        <taxon>Actinomycetota</taxon>
        <taxon>Nitriliruptoria</taxon>
        <taxon>Egicoccales</taxon>
        <taxon>Egicoccaceae</taxon>
        <taxon>Egicoccus</taxon>
    </lineage>
</organism>
<reference evidence="2" key="1">
    <citation type="journal article" date="2014" name="Int. J. Syst. Evol. Microbiol.">
        <title>Complete genome sequence of Corynebacterium casei LMG S-19264T (=DSM 44701T), isolated from a smear-ripened cheese.</title>
        <authorList>
            <consortium name="US DOE Joint Genome Institute (JGI-PGF)"/>
            <person name="Walter F."/>
            <person name="Albersmeier A."/>
            <person name="Kalinowski J."/>
            <person name="Ruckert C."/>
        </authorList>
    </citation>
    <scope>NUCLEOTIDE SEQUENCE</scope>
    <source>
        <strain evidence="2">CGMCC 1.14988</strain>
    </source>
</reference>
<dbReference type="SUPFAM" id="SSF52317">
    <property type="entry name" value="Class I glutamine amidotransferase-like"/>
    <property type="match status" value="1"/>
</dbReference>
<dbReference type="InterPro" id="IPR044992">
    <property type="entry name" value="ChyE-like"/>
</dbReference>
<comment type="caution">
    <text evidence="2">The sequence shown here is derived from an EMBL/GenBank/DDBJ whole genome shotgun (WGS) entry which is preliminary data.</text>
</comment>
<dbReference type="GO" id="GO:0005829">
    <property type="term" value="C:cytosol"/>
    <property type="evidence" value="ECO:0007669"/>
    <property type="project" value="TreeGrafter"/>
</dbReference>
<dbReference type="InterPro" id="IPR017926">
    <property type="entry name" value="GATASE"/>
</dbReference>
<gene>
    <name evidence="2" type="ORF">GCM10011354_28150</name>
</gene>
<evidence type="ECO:0000313" key="3">
    <source>
        <dbReference type="Proteomes" id="UP000650511"/>
    </source>
</evidence>